<gene>
    <name evidence="1" type="ORF">ACFOU2_02550</name>
</gene>
<protein>
    <submittedName>
        <fullName evidence="1">Cold-shock protein</fullName>
    </submittedName>
</protein>
<dbReference type="EMBL" id="JBHRZT010000016">
    <property type="protein sequence ID" value="MFC3882441.1"/>
    <property type="molecule type" value="Genomic_DNA"/>
</dbReference>
<reference evidence="2" key="1">
    <citation type="journal article" date="2019" name="Int. J. Syst. Evol. Microbiol.">
        <title>The Global Catalogue of Microorganisms (GCM) 10K type strain sequencing project: providing services to taxonomists for standard genome sequencing and annotation.</title>
        <authorList>
            <consortium name="The Broad Institute Genomics Platform"/>
            <consortium name="The Broad Institute Genome Sequencing Center for Infectious Disease"/>
            <person name="Wu L."/>
            <person name="Ma J."/>
        </authorList>
    </citation>
    <scope>NUCLEOTIDE SEQUENCE [LARGE SCALE GENOMIC DNA]</scope>
    <source>
        <strain evidence="2">CCUG 61889</strain>
    </source>
</reference>
<dbReference type="InterPro" id="IPR025916">
    <property type="entry name" value="YdjO"/>
</dbReference>
<evidence type="ECO:0000313" key="1">
    <source>
        <dbReference type="EMBL" id="MFC3882441.1"/>
    </source>
</evidence>
<name>A0ABV8AZS2_9BACI</name>
<accession>A0ABV8AZS2</accession>
<comment type="caution">
    <text evidence="1">The sequence shown here is derived from an EMBL/GenBank/DDBJ whole genome shotgun (WGS) entry which is preliminary data.</text>
</comment>
<sequence>MFYRKKNEELLPKEQTEVWECESEDCIGWMRKDFSYENHQNCPLCGHKMSDGERLLEKLPPNSHRN</sequence>
<keyword evidence="2" id="KW-1185">Reference proteome</keyword>
<proteinExistence type="predicted"/>
<dbReference type="Proteomes" id="UP001595752">
    <property type="component" value="Unassembled WGS sequence"/>
</dbReference>
<dbReference type="Pfam" id="PF14169">
    <property type="entry name" value="YdjO"/>
    <property type="match status" value="1"/>
</dbReference>
<dbReference type="RefSeq" id="WP_377911923.1">
    <property type="nucleotide sequence ID" value="NZ_JBHRZT010000016.1"/>
</dbReference>
<organism evidence="1 2">
    <name type="scientific">Bacillus songklensis</name>
    <dbReference type="NCBI Taxonomy" id="1069116"/>
    <lineage>
        <taxon>Bacteria</taxon>
        <taxon>Bacillati</taxon>
        <taxon>Bacillota</taxon>
        <taxon>Bacilli</taxon>
        <taxon>Bacillales</taxon>
        <taxon>Bacillaceae</taxon>
        <taxon>Bacillus</taxon>
    </lineage>
</organism>
<evidence type="ECO:0000313" key="2">
    <source>
        <dbReference type="Proteomes" id="UP001595752"/>
    </source>
</evidence>